<dbReference type="SMART" id="SM00448">
    <property type="entry name" value="REC"/>
    <property type="match status" value="1"/>
</dbReference>
<gene>
    <name evidence="4" type="ORF">FSB73_08355</name>
</gene>
<reference evidence="4 5" key="1">
    <citation type="journal article" date="2017" name="Int. J. Syst. Evol. Microbiol.">
        <title>Arachidicoccus ginsenosidivorans sp. nov., with ginsenoside-converting activity isolated from ginseng cultivating soil.</title>
        <authorList>
            <person name="Siddiqi M.Z."/>
            <person name="Aslam Z."/>
            <person name="Im W.T."/>
        </authorList>
    </citation>
    <scope>NUCLEOTIDE SEQUENCE [LARGE SCALE GENOMIC DNA]</scope>
    <source>
        <strain evidence="4 5">Gsoil 809</strain>
    </source>
</reference>
<dbReference type="Proteomes" id="UP000321291">
    <property type="component" value="Chromosome"/>
</dbReference>
<organism evidence="4 5">
    <name type="scientific">Arachidicoccus ginsenosidivorans</name>
    <dbReference type="NCBI Taxonomy" id="496057"/>
    <lineage>
        <taxon>Bacteria</taxon>
        <taxon>Pseudomonadati</taxon>
        <taxon>Bacteroidota</taxon>
        <taxon>Chitinophagia</taxon>
        <taxon>Chitinophagales</taxon>
        <taxon>Chitinophagaceae</taxon>
        <taxon>Arachidicoccus</taxon>
    </lineage>
</organism>
<feature type="domain" description="Response regulatory" evidence="3">
    <location>
        <begin position="1"/>
        <end position="92"/>
    </location>
</feature>
<keyword evidence="5" id="KW-1185">Reference proteome</keyword>
<dbReference type="InterPro" id="IPR001789">
    <property type="entry name" value="Sig_transdc_resp-reg_receiver"/>
</dbReference>
<dbReference type="Pfam" id="PF00072">
    <property type="entry name" value="Response_reg"/>
    <property type="match status" value="1"/>
</dbReference>
<dbReference type="Gene3D" id="3.40.50.2300">
    <property type="match status" value="1"/>
</dbReference>
<sequence length="140" mass="15462">MLQAADGQKGWDLCLSARPDLVVSDIMMEGMDGLQLCRKIKKDPRTSSIPVILLSAKAAASQQVEGLKHGANDYMTKPFNFEVLQARIMNLLSQVKQSKKDTPAKIEIQPKNTPIDSQQEQFLQAAKQAVEAAMDDSDFL</sequence>
<dbReference type="CDD" id="cd17574">
    <property type="entry name" value="REC_OmpR"/>
    <property type="match status" value="1"/>
</dbReference>
<feature type="modified residue" description="4-aspartylphosphate" evidence="2">
    <location>
        <position position="25"/>
    </location>
</feature>
<dbReference type="GO" id="GO:0000155">
    <property type="term" value="F:phosphorelay sensor kinase activity"/>
    <property type="evidence" value="ECO:0007669"/>
    <property type="project" value="TreeGrafter"/>
</dbReference>
<dbReference type="KEGG" id="agi:FSB73_08355"/>
<dbReference type="InterPro" id="IPR011006">
    <property type="entry name" value="CheY-like_superfamily"/>
</dbReference>
<proteinExistence type="predicted"/>
<dbReference type="SUPFAM" id="SSF52172">
    <property type="entry name" value="CheY-like"/>
    <property type="match status" value="1"/>
</dbReference>
<evidence type="ECO:0000256" key="1">
    <source>
        <dbReference type="ARBA" id="ARBA00022553"/>
    </source>
</evidence>
<dbReference type="PANTHER" id="PTHR43547">
    <property type="entry name" value="TWO-COMPONENT HISTIDINE KINASE"/>
    <property type="match status" value="1"/>
</dbReference>
<name>A0A5B8VKX2_9BACT</name>
<evidence type="ECO:0000313" key="5">
    <source>
        <dbReference type="Proteomes" id="UP000321291"/>
    </source>
</evidence>
<evidence type="ECO:0000259" key="3">
    <source>
        <dbReference type="PROSITE" id="PS50110"/>
    </source>
</evidence>
<dbReference type="PROSITE" id="PS50110">
    <property type="entry name" value="RESPONSE_REGULATORY"/>
    <property type="match status" value="1"/>
</dbReference>
<dbReference type="PANTHER" id="PTHR43547:SF2">
    <property type="entry name" value="HYBRID SIGNAL TRANSDUCTION HISTIDINE KINASE C"/>
    <property type="match status" value="1"/>
</dbReference>
<dbReference type="EMBL" id="CP042434">
    <property type="protein sequence ID" value="QEC71671.1"/>
    <property type="molecule type" value="Genomic_DNA"/>
</dbReference>
<keyword evidence="1 2" id="KW-0597">Phosphoprotein</keyword>
<evidence type="ECO:0000313" key="4">
    <source>
        <dbReference type="EMBL" id="QEC71671.1"/>
    </source>
</evidence>
<dbReference type="AlphaFoldDB" id="A0A5B8VKX2"/>
<evidence type="ECO:0000256" key="2">
    <source>
        <dbReference type="PROSITE-ProRule" id="PRU00169"/>
    </source>
</evidence>
<protein>
    <submittedName>
        <fullName evidence="4">Response regulator transcription factor</fullName>
    </submittedName>
</protein>
<accession>A0A5B8VKX2</accession>